<evidence type="ECO:0000256" key="1">
    <source>
        <dbReference type="SAM" id="SignalP"/>
    </source>
</evidence>
<dbReference type="InterPro" id="IPR029063">
    <property type="entry name" value="SAM-dependent_MTases_sf"/>
</dbReference>
<accession>A0A0G4HFR5</accession>
<dbReference type="VEuPathDB" id="CryptoDB:Cvel_27165"/>
<feature type="domain" description="Methyltransferase type 11" evidence="2">
    <location>
        <begin position="234"/>
        <end position="274"/>
    </location>
</feature>
<dbReference type="GO" id="GO:0008757">
    <property type="term" value="F:S-adenosylmethionine-dependent methyltransferase activity"/>
    <property type="evidence" value="ECO:0007669"/>
    <property type="project" value="InterPro"/>
</dbReference>
<dbReference type="PANTHER" id="PTHR43036">
    <property type="entry name" value="OSJNBB0011N17.9 PROTEIN"/>
    <property type="match status" value="1"/>
</dbReference>
<evidence type="ECO:0000259" key="2">
    <source>
        <dbReference type="Pfam" id="PF08241"/>
    </source>
</evidence>
<dbReference type="Gene3D" id="3.40.50.150">
    <property type="entry name" value="Vaccinia Virus protein VP39"/>
    <property type="match status" value="1"/>
</dbReference>
<feature type="chain" id="PRO_5013153241" description="Methyltransferase type 11 domain-containing protein" evidence="1">
    <location>
        <begin position="16"/>
        <end position="352"/>
    </location>
</feature>
<name>A0A0G4HFR5_9ALVE</name>
<dbReference type="PhylomeDB" id="A0A0G4HFR5"/>
<sequence length="352" mass="40437">MRALVFLLCLGRGLGFSFIRWQEAFLKDVPKSLLRSEPSEDEVKQTPPLSRRDGFVSSSRLLAAAALPSLSLSLPPTAQAEETVTLTLEAEPLEDFLEQFDEKKVDKFRILQRVVYPAEWPFDDSIDFLRIDRKDDKEFYEEPRFVQHIDEFARSSLTSFYKQEFPQDGFSNINATNRIAHLDLCSSWVSHFPDFYQPRKVVGVGMNGNELRANRVLTDYVVQNLNLNPKLEGPLFADESYDVITNALSVDYLTKPREVFKEMYRLLKPGGVAILGFSNRCFFTKAVRCWLKSTDYQRCGIAALYFKFGGFKDIQASDIGEESRFQKVDPMYVVWARKPGPNAKNSELLRIF</sequence>
<organism evidence="3">
    <name type="scientific">Chromera velia CCMP2878</name>
    <dbReference type="NCBI Taxonomy" id="1169474"/>
    <lineage>
        <taxon>Eukaryota</taxon>
        <taxon>Sar</taxon>
        <taxon>Alveolata</taxon>
        <taxon>Colpodellida</taxon>
        <taxon>Chromeraceae</taxon>
        <taxon>Chromera</taxon>
    </lineage>
</organism>
<keyword evidence="1" id="KW-0732">Signal</keyword>
<proteinExistence type="predicted"/>
<evidence type="ECO:0000313" key="3">
    <source>
        <dbReference type="EMBL" id="CEM42951.1"/>
    </source>
</evidence>
<dbReference type="PANTHER" id="PTHR43036:SF2">
    <property type="entry name" value="OS04G0481300 PROTEIN"/>
    <property type="match status" value="1"/>
</dbReference>
<dbReference type="InterPro" id="IPR013216">
    <property type="entry name" value="Methyltransf_11"/>
</dbReference>
<dbReference type="Pfam" id="PF08241">
    <property type="entry name" value="Methyltransf_11"/>
    <property type="match status" value="1"/>
</dbReference>
<gene>
    <name evidence="3" type="ORF">Cvel_27165</name>
</gene>
<feature type="signal peptide" evidence="1">
    <location>
        <begin position="1"/>
        <end position="15"/>
    </location>
</feature>
<protein>
    <recommendedName>
        <fullName evidence="2">Methyltransferase type 11 domain-containing protein</fullName>
    </recommendedName>
</protein>
<dbReference type="EMBL" id="CDMZ01002573">
    <property type="protein sequence ID" value="CEM42951.1"/>
    <property type="molecule type" value="Genomic_DNA"/>
</dbReference>
<dbReference type="SUPFAM" id="SSF53335">
    <property type="entry name" value="S-adenosyl-L-methionine-dependent methyltransferases"/>
    <property type="match status" value="1"/>
</dbReference>
<reference evidence="3" key="1">
    <citation type="submission" date="2014-11" db="EMBL/GenBank/DDBJ databases">
        <authorList>
            <person name="Otto D Thomas"/>
            <person name="Naeem Raeece"/>
        </authorList>
    </citation>
    <scope>NUCLEOTIDE SEQUENCE</scope>
</reference>
<dbReference type="CDD" id="cd02440">
    <property type="entry name" value="AdoMet_MTases"/>
    <property type="match status" value="1"/>
</dbReference>
<dbReference type="AlphaFoldDB" id="A0A0G4HFR5"/>